<dbReference type="EMBL" id="ML180565">
    <property type="protein sequence ID" value="THU77085.1"/>
    <property type="molecule type" value="Genomic_DNA"/>
</dbReference>
<keyword evidence="3" id="KW-1185">Reference proteome</keyword>
<sequence>MPSSSRLGMSTGNQSIVAEEIEVVVGGGSGAYMRINFWREGLRMGVRKAEIDQELVRELFGALEKDVLKKGVQNHMFVQLGLEVVALHNMSKTCFWLEAWVENQREDRGKETREEERREKVGKQRERMGEWRKEM</sequence>
<reference evidence="2 3" key="1">
    <citation type="journal article" date="2019" name="Nat. Ecol. Evol.">
        <title>Megaphylogeny resolves global patterns of mushroom evolution.</title>
        <authorList>
            <person name="Varga T."/>
            <person name="Krizsan K."/>
            <person name="Foldi C."/>
            <person name="Dima B."/>
            <person name="Sanchez-Garcia M."/>
            <person name="Sanchez-Ramirez S."/>
            <person name="Szollosi G.J."/>
            <person name="Szarkandi J.G."/>
            <person name="Papp V."/>
            <person name="Albert L."/>
            <person name="Andreopoulos W."/>
            <person name="Angelini C."/>
            <person name="Antonin V."/>
            <person name="Barry K.W."/>
            <person name="Bougher N.L."/>
            <person name="Buchanan P."/>
            <person name="Buyck B."/>
            <person name="Bense V."/>
            <person name="Catcheside P."/>
            <person name="Chovatia M."/>
            <person name="Cooper J."/>
            <person name="Damon W."/>
            <person name="Desjardin D."/>
            <person name="Finy P."/>
            <person name="Geml J."/>
            <person name="Haridas S."/>
            <person name="Hughes K."/>
            <person name="Justo A."/>
            <person name="Karasinski D."/>
            <person name="Kautmanova I."/>
            <person name="Kiss B."/>
            <person name="Kocsube S."/>
            <person name="Kotiranta H."/>
            <person name="LaButti K.M."/>
            <person name="Lechner B.E."/>
            <person name="Liimatainen K."/>
            <person name="Lipzen A."/>
            <person name="Lukacs Z."/>
            <person name="Mihaltcheva S."/>
            <person name="Morgado L.N."/>
            <person name="Niskanen T."/>
            <person name="Noordeloos M.E."/>
            <person name="Ohm R.A."/>
            <person name="Ortiz-Santana B."/>
            <person name="Ovrebo C."/>
            <person name="Racz N."/>
            <person name="Riley R."/>
            <person name="Savchenko A."/>
            <person name="Shiryaev A."/>
            <person name="Soop K."/>
            <person name="Spirin V."/>
            <person name="Szebenyi C."/>
            <person name="Tomsovsky M."/>
            <person name="Tulloss R.E."/>
            <person name="Uehling J."/>
            <person name="Grigoriev I.V."/>
            <person name="Vagvolgyi C."/>
            <person name="Papp T."/>
            <person name="Martin F.M."/>
            <person name="Miettinen O."/>
            <person name="Hibbett D.S."/>
            <person name="Nagy L.G."/>
        </authorList>
    </citation>
    <scope>NUCLEOTIDE SEQUENCE [LARGE SCALE GENOMIC DNA]</scope>
    <source>
        <strain evidence="2 3">CBS 962.96</strain>
    </source>
</reference>
<dbReference type="Proteomes" id="UP000297245">
    <property type="component" value="Unassembled WGS sequence"/>
</dbReference>
<protein>
    <submittedName>
        <fullName evidence="2">Uncharacterized protein</fullName>
    </submittedName>
</protein>
<feature type="region of interest" description="Disordered" evidence="1">
    <location>
        <begin position="104"/>
        <end position="135"/>
    </location>
</feature>
<dbReference type="AlphaFoldDB" id="A0A4V4HAX2"/>
<gene>
    <name evidence="2" type="ORF">K435DRAFT_812771</name>
</gene>
<accession>A0A4V4HAX2</accession>
<proteinExistence type="predicted"/>
<organism evidence="2 3">
    <name type="scientific">Dendrothele bispora (strain CBS 962.96)</name>
    <dbReference type="NCBI Taxonomy" id="1314807"/>
    <lineage>
        <taxon>Eukaryota</taxon>
        <taxon>Fungi</taxon>
        <taxon>Dikarya</taxon>
        <taxon>Basidiomycota</taxon>
        <taxon>Agaricomycotina</taxon>
        <taxon>Agaricomycetes</taxon>
        <taxon>Agaricomycetidae</taxon>
        <taxon>Agaricales</taxon>
        <taxon>Agaricales incertae sedis</taxon>
        <taxon>Dendrothele</taxon>
    </lineage>
</organism>
<evidence type="ECO:0000313" key="2">
    <source>
        <dbReference type="EMBL" id="THU77085.1"/>
    </source>
</evidence>
<evidence type="ECO:0000313" key="3">
    <source>
        <dbReference type="Proteomes" id="UP000297245"/>
    </source>
</evidence>
<name>A0A4V4HAX2_DENBC</name>
<evidence type="ECO:0000256" key="1">
    <source>
        <dbReference type="SAM" id="MobiDB-lite"/>
    </source>
</evidence>